<dbReference type="SMART" id="SM00028">
    <property type="entry name" value="TPR"/>
    <property type="match status" value="3"/>
</dbReference>
<dbReference type="Proteomes" id="UP000218505">
    <property type="component" value="Chromosome"/>
</dbReference>
<accession>A0A290ZC11</accession>
<name>A0A290ZC11_9PSEU</name>
<keyword evidence="1" id="KW-0802">TPR repeat</keyword>
<dbReference type="InterPro" id="IPR011990">
    <property type="entry name" value="TPR-like_helical_dom_sf"/>
</dbReference>
<dbReference type="InterPro" id="IPR019734">
    <property type="entry name" value="TPR_rpt"/>
</dbReference>
<proteinExistence type="predicted"/>
<evidence type="ECO:0008006" key="4">
    <source>
        <dbReference type="Google" id="ProtNLM"/>
    </source>
</evidence>
<gene>
    <name evidence="2" type="ORF">CNX65_27235</name>
</gene>
<dbReference type="PROSITE" id="PS50005">
    <property type="entry name" value="TPR"/>
    <property type="match status" value="1"/>
</dbReference>
<dbReference type="AlphaFoldDB" id="A0A290ZC11"/>
<evidence type="ECO:0000256" key="1">
    <source>
        <dbReference type="PROSITE-ProRule" id="PRU00339"/>
    </source>
</evidence>
<protein>
    <recommendedName>
        <fullName evidence="4">Tetratricopeptide repeat protein</fullName>
    </recommendedName>
</protein>
<dbReference type="EMBL" id="CP023445">
    <property type="protein sequence ID" value="ATE56514.1"/>
    <property type="molecule type" value="Genomic_DNA"/>
</dbReference>
<dbReference type="Gene3D" id="1.25.40.10">
    <property type="entry name" value="Tetratricopeptide repeat domain"/>
    <property type="match status" value="2"/>
</dbReference>
<keyword evidence="3" id="KW-1185">Reference proteome</keyword>
<feature type="repeat" description="TPR" evidence="1">
    <location>
        <begin position="708"/>
        <end position="741"/>
    </location>
</feature>
<dbReference type="KEGG" id="apre:CNX65_27235"/>
<evidence type="ECO:0000313" key="3">
    <source>
        <dbReference type="Proteomes" id="UP000218505"/>
    </source>
</evidence>
<reference evidence="2" key="1">
    <citation type="submission" date="2017-09" db="EMBL/GenBank/DDBJ databases">
        <title>Complete Genome Sequence of ansamitocin-producing Bacterium Actinosynnema pretiosum X47.</title>
        <authorList>
            <person name="Cao G."/>
            <person name="Zong G."/>
            <person name="Zhong C."/>
            <person name="Fu J."/>
        </authorList>
    </citation>
    <scope>NUCLEOTIDE SEQUENCE [LARGE SCALE GENOMIC DNA]</scope>
    <source>
        <strain evidence="2">X47</strain>
    </source>
</reference>
<evidence type="ECO:0000313" key="2">
    <source>
        <dbReference type="EMBL" id="ATE56514.1"/>
    </source>
</evidence>
<organism evidence="2 3">
    <name type="scientific">Actinosynnema pretiosum</name>
    <dbReference type="NCBI Taxonomy" id="42197"/>
    <lineage>
        <taxon>Bacteria</taxon>
        <taxon>Bacillati</taxon>
        <taxon>Actinomycetota</taxon>
        <taxon>Actinomycetes</taxon>
        <taxon>Pseudonocardiales</taxon>
        <taxon>Pseudonocardiaceae</taxon>
        <taxon>Actinosynnema</taxon>
    </lineage>
</organism>
<sequence>MTEEPGRDEIKQAAEQQFAQAYHLPEGMARHEALERAARAADACDHLPLAVSCRIALLRSAHDLNRYDLMLAPFAWCGAAERRDPTAFDEWETHNYDWAHKWIVTGLLADPRFSLEQISSVLEQLATRYRQHGFSAQPVHGARTELADHIGDEAGYREHFARYLAAERGPLSDCEACVVEEQARHLIWQGRPAEAIAHAEHQLAEDTGCAGQPQGILTTLTPAFVEVGDLERAREAHVVAHRAIRDDLVTGYLDDHLVFCATSGNVERGVELLKRHLHRVHSSTNPAQAMRFSAGAALLLDRLDRPEEFAVPRDGRTEVLSAEELREFLRAQALEIAARFDERNGSDAVSARIRRTLALADTEPVPLAVPRAADAPVDAPVESAVDDEVLSDPVELAERALKAFSGNDFLTGMRLLRSLPAELDALLPDVLAARVAARRTLTSKPGQDDEAALAAFRAAVARLEELGEPDLAVRYRSRGASRWAELTGGLEAAVAEARECVALAATPKTLVLAKLVLAELVERSDDGLVPEALELVEQAHELAAPDPDLLVRVRCARAEHLASADRLEEAREVAEALLVEDPPSSVRFNALRLLGHLAVLREDGDAALEAADALVAASGSVRGPWTVEAHQRRVSLVEHLGRYADRMGALREAVAVTRELGSPQEVVWACFALAGGYLNVRRPIEAAEALEEALRIVRADDLPPSDSVPVLFRLGKVCTQLGETDAALRHLEAALAVAPEKELLQRAVTLDALGAARAQAGQEVEGAEAYEGAARLWTEIGDAYEAAASWMEAASTRPNDDVAESFHAVSHAEGLLEHVDDEEQVLMLRTRIAAIRGFLHAQEEDWAKALEHNGIAEELADQSGDEHRRLFMITRGARFLLAAEDPENAEAEARRAGALVTDRTPPPIIGDLAGALEEALRAQDKQVVGDALLRSLNARLNDE</sequence>
<dbReference type="SUPFAM" id="SSF48452">
    <property type="entry name" value="TPR-like"/>
    <property type="match status" value="1"/>
</dbReference>
<dbReference type="RefSeq" id="WP_096496299.1">
    <property type="nucleotide sequence ID" value="NZ_CP023445.1"/>
</dbReference>